<organism evidence="2 3">
    <name type="scientific">Natronobacterium haloterrestre</name>
    <name type="common">Halobiforma haloterrestris</name>
    <dbReference type="NCBI Taxonomy" id="148448"/>
    <lineage>
        <taxon>Archaea</taxon>
        <taxon>Methanobacteriati</taxon>
        <taxon>Methanobacteriota</taxon>
        <taxon>Stenosarchaea group</taxon>
        <taxon>Halobacteria</taxon>
        <taxon>Halobacteriales</taxon>
        <taxon>Natrialbaceae</taxon>
        <taxon>Natronobacterium</taxon>
    </lineage>
</organism>
<dbReference type="Pfam" id="PF24035">
    <property type="entry name" value="DUF7344"/>
    <property type="match status" value="1"/>
</dbReference>
<evidence type="ECO:0000313" key="2">
    <source>
        <dbReference type="EMBL" id="SFC04799.1"/>
    </source>
</evidence>
<name>A0A1I1FYX6_NATHA</name>
<sequence length="117" mass="12823">MAAKSDVDTQPASVHKLLGNERRNLLIRYLSLFEENASVTVRHIARVIRGIETGTPPTQVSTGDYESAYNGLIQTHLPKLSARGLIEYDESAKEVVVTPCLQRYASISVLAQLAISV</sequence>
<gene>
    <name evidence="2" type="ORF">SAMN05444422_1047</name>
</gene>
<reference evidence="3" key="1">
    <citation type="submission" date="2016-10" db="EMBL/GenBank/DDBJ databases">
        <authorList>
            <person name="Varghese N."/>
            <person name="Submissions S."/>
        </authorList>
    </citation>
    <scope>NUCLEOTIDE SEQUENCE [LARGE SCALE GENOMIC DNA]</scope>
    <source>
        <strain evidence="3">DSM 13078</strain>
    </source>
</reference>
<dbReference type="EMBL" id="FOKW01000004">
    <property type="protein sequence ID" value="SFC04799.1"/>
    <property type="molecule type" value="Genomic_DNA"/>
</dbReference>
<dbReference type="InterPro" id="IPR055768">
    <property type="entry name" value="DUF7344"/>
</dbReference>
<proteinExistence type="predicted"/>
<dbReference type="AlphaFoldDB" id="A0A1I1FYX6"/>
<evidence type="ECO:0000313" key="3">
    <source>
        <dbReference type="Proteomes" id="UP000199161"/>
    </source>
</evidence>
<accession>A0A1I1FYX6</accession>
<protein>
    <recommendedName>
        <fullName evidence="1">DUF7344 domain-containing protein</fullName>
    </recommendedName>
</protein>
<keyword evidence="3" id="KW-1185">Reference proteome</keyword>
<dbReference type="OrthoDB" id="331021at2157"/>
<dbReference type="RefSeq" id="WP_089787266.1">
    <property type="nucleotide sequence ID" value="NZ_FOKW01000004.1"/>
</dbReference>
<feature type="domain" description="DUF7344" evidence="1">
    <location>
        <begin position="15"/>
        <end position="95"/>
    </location>
</feature>
<dbReference type="Proteomes" id="UP000199161">
    <property type="component" value="Unassembled WGS sequence"/>
</dbReference>
<evidence type="ECO:0000259" key="1">
    <source>
        <dbReference type="Pfam" id="PF24035"/>
    </source>
</evidence>